<reference evidence="2" key="1">
    <citation type="submission" date="2016-01" db="EMBL/GenBank/DDBJ databases">
        <authorList>
            <person name="Vorgias C.E."/>
        </authorList>
    </citation>
    <scope>NUCLEOTIDE SEQUENCE [LARGE SCALE GENOMIC DNA]</scope>
</reference>
<dbReference type="GeneID" id="79063636"/>
<dbReference type="EMBL" id="LN999010">
    <property type="protein sequence ID" value="CUX77531.1"/>
    <property type="molecule type" value="Genomic_DNA"/>
</dbReference>
<dbReference type="STRING" id="54262.CHITON_0752"/>
<dbReference type="KEGG" id="tch:CHITON_0752"/>
<evidence type="ECO:0000313" key="2">
    <source>
        <dbReference type="Proteomes" id="UP000093069"/>
    </source>
</evidence>
<dbReference type="RefSeq" id="WP_269451362.1">
    <property type="nucleotide sequence ID" value="NZ_CP015193.1"/>
</dbReference>
<sequence>MIRWGCREETINELIKLVEIDKDNARFVGVNVGDARFSIK</sequence>
<accession>A0A160VUZ6</accession>
<proteinExistence type="predicted"/>
<gene>
    <name evidence="1" type="ORF">CHITON_0752</name>
</gene>
<name>A0A160VUZ6_9EURY</name>
<protein>
    <submittedName>
        <fullName evidence="1">Uncharacterized protein</fullName>
    </submittedName>
</protein>
<organism evidence="1 2">
    <name type="scientific">Thermococcus chitonophagus</name>
    <dbReference type="NCBI Taxonomy" id="54262"/>
    <lineage>
        <taxon>Archaea</taxon>
        <taxon>Methanobacteriati</taxon>
        <taxon>Methanobacteriota</taxon>
        <taxon>Thermococci</taxon>
        <taxon>Thermococcales</taxon>
        <taxon>Thermococcaceae</taxon>
        <taxon>Thermococcus</taxon>
    </lineage>
</organism>
<dbReference type="AlphaFoldDB" id="A0A160VUZ6"/>
<evidence type="ECO:0000313" key="1">
    <source>
        <dbReference type="EMBL" id="CUX77531.1"/>
    </source>
</evidence>
<dbReference type="Proteomes" id="UP000093069">
    <property type="component" value="Chromosome I"/>
</dbReference>